<keyword evidence="1 2" id="KW-0732">Signal</keyword>
<evidence type="ECO:0000259" key="3">
    <source>
        <dbReference type="Pfam" id="PF11611"/>
    </source>
</evidence>
<proteinExistence type="predicted"/>
<feature type="chain" id="PRO_5039355412" evidence="2">
    <location>
        <begin position="20"/>
        <end position="376"/>
    </location>
</feature>
<reference evidence="5" key="1">
    <citation type="submission" date="2018-06" db="EMBL/GenBank/DDBJ databases">
        <authorList>
            <consortium name="Pathogen Informatics"/>
            <person name="Doyle S."/>
        </authorList>
    </citation>
    <scope>NUCLEOTIDE SEQUENCE [LARGE SCALE GENOMIC DNA]</scope>
    <source>
        <strain evidence="5">NCTC13765</strain>
    </source>
</reference>
<dbReference type="Gene3D" id="2.60.40.1240">
    <property type="match status" value="1"/>
</dbReference>
<dbReference type="Pfam" id="PF11611">
    <property type="entry name" value="DUF4352"/>
    <property type="match status" value="1"/>
</dbReference>
<dbReference type="InterPro" id="IPR029051">
    <property type="entry name" value="DUF4352"/>
</dbReference>
<dbReference type="EMBL" id="UHFR01000005">
    <property type="protein sequence ID" value="SUN77510.1"/>
    <property type="molecule type" value="Genomic_DNA"/>
</dbReference>
<name>A0A380L1P9_9STRE</name>
<dbReference type="RefSeq" id="WP_018370860.1">
    <property type="nucleotide sequence ID" value="NZ_UHFR01000005.1"/>
</dbReference>
<dbReference type="STRING" id="1123307.GCA_000380065_00178"/>
<evidence type="ECO:0000256" key="1">
    <source>
        <dbReference type="ARBA" id="ARBA00022729"/>
    </source>
</evidence>
<organism evidence="5 6">
    <name type="scientific">Streptococcus massiliensis</name>
    <dbReference type="NCBI Taxonomy" id="313439"/>
    <lineage>
        <taxon>Bacteria</taxon>
        <taxon>Bacillati</taxon>
        <taxon>Bacillota</taxon>
        <taxon>Bacilli</taxon>
        <taxon>Lactobacillales</taxon>
        <taxon>Streptococcaceae</taxon>
        <taxon>Streptococcus</taxon>
    </lineage>
</organism>
<evidence type="ECO:0000313" key="5">
    <source>
        <dbReference type="EMBL" id="SUN77510.1"/>
    </source>
</evidence>
<accession>A0A380L1P9</accession>
<feature type="domain" description="DUF5105" evidence="4">
    <location>
        <begin position="204"/>
        <end position="373"/>
    </location>
</feature>
<keyword evidence="6" id="KW-1185">Reference proteome</keyword>
<dbReference type="InterPro" id="IPR029050">
    <property type="entry name" value="Immunoprotect_excell_Ig-like"/>
</dbReference>
<feature type="signal peptide" evidence="2">
    <location>
        <begin position="1"/>
        <end position="19"/>
    </location>
</feature>
<evidence type="ECO:0000313" key="6">
    <source>
        <dbReference type="Proteomes" id="UP000254634"/>
    </source>
</evidence>
<dbReference type="Proteomes" id="UP000254634">
    <property type="component" value="Unassembled WGS sequence"/>
</dbReference>
<dbReference type="InterPro" id="IPR031343">
    <property type="entry name" value="DUF5105"/>
</dbReference>
<dbReference type="AlphaFoldDB" id="A0A380L1P9"/>
<protein>
    <submittedName>
        <fullName evidence="5">Putative lipoprotein</fullName>
    </submittedName>
</protein>
<evidence type="ECO:0000256" key="2">
    <source>
        <dbReference type="SAM" id="SignalP"/>
    </source>
</evidence>
<dbReference type="PROSITE" id="PS51257">
    <property type="entry name" value="PROKAR_LIPOPROTEIN"/>
    <property type="match status" value="1"/>
</dbReference>
<dbReference type="OrthoDB" id="2148879at2"/>
<evidence type="ECO:0000259" key="4">
    <source>
        <dbReference type="Pfam" id="PF17118"/>
    </source>
</evidence>
<dbReference type="Pfam" id="PF17118">
    <property type="entry name" value="DUF5105"/>
    <property type="match status" value="1"/>
</dbReference>
<feature type="domain" description="DUF4352" evidence="3">
    <location>
        <begin position="31"/>
        <end position="145"/>
    </location>
</feature>
<keyword evidence="5" id="KW-0449">Lipoprotein</keyword>
<sequence length="376" mass="42139">MKKLLKFGAVLLTVSALVACGQASKKDAKGNEVASANGVEVKIKSGTYVVPQDESADNKYLALKVEVKNTSDKKLNISESDFTLYNSDDEKLEPKHVYDSNDKFQTFGYEGIAKGKSASAYVVYEVNPKEKYELHYSPLEFDAKKKDKDIELKVDASKFEDNTEKITDLAKSYVDQVFLNGENSGGATNVSTDGKSGQVTFLDNKSSKKGSFVLANDIEKERNNFIQNFIKSFGNSFTYYKPSDAEYRTFVEAYIKANAKRAKITYTIKSYLPDSAEVYVRPEVIDLDNLNVSDLTSQFVQENSGKYSSYSEAVKAAEKYVLEQAPSKFESTPLDTPKYMDKNGYLIKMTRKNDKWTIDTSDYTYTSLEEAFMGGN</sequence>
<gene>
    <name evidence="5" type="ORF">NCTC13765_02037</name>
</gene>